<keyword evidence="2" id="KW-0067">ATP-binding</keyword>
<dbReference type="InterPro" id="IPR011703">
    <property type="entry name" value="ATPase_AAA-3"/>
</dbReference>
<proteinExistence type="inferred from homology"/>
<dbReference type="FunFam" id="3.40.50.300:FF:000640">
    <property type="entry name" value="MoxR family ATPase"/>
    <property type="match status" value="1"/>
</dbReference>
<accession>A0AAU8BRT4</accession>
<evidence type="ECO:0000313" key="6">
    <source>
        <dbReference type="EMBL" id="XCD18353.1"/>
    </source>
</evidence>
<gene>
    <name evidence="6" type="ORF">PG915_16375</name>
</gene>
<evidence type="ECO:0000256" key="3">
    <source>
        <dbReference type="ARBA" id="ARBA00061607"/>
    </source>
</evidence>
<comment type="similarity">
    <text evidence="3">Belongs to the MoxR family.</text>
</comment>
<dbReference type="Pfam" id="PF17863">
    <property type="entry name" value="AAA_lid_2"/>
    <property type="match status" value="1"/>
</dbReference>
<evidence type="ECO:0000259" key="5">
    <source>
        <dbReference type="Pfam" id="PF17863"/>
    </source>
</evidence>
<protein>
    <submittedName>
        <fullName evidence="6">MoxR family ATPase</fullName>
    </submittedName>
</protein>
<dbReference type="Gene3D" id="1.10.8.80">
    <property type="entry name" value="Magnesium chelatase subunit I, C-Terminal domain"/>
    <property type="match status" value="1"/>
</dbReference>
<dbReference type="InterPro" id="IPR041628">
    <property type="entry name" value="ChlI/MoxR_AAA_lid"/>
</dbReference>
<dbReference type="InterPro" id="IPR027417">
    <property type="entry name" value="P-loop_NTPase"/>
</dbReference>
<evidence type="ECO:0000259" key="4">
    <source>
        <dbReference type="Pfam" id="PF07726"/>
    </source>
</evidence>
<feature type="domain" description="ATPase AAA-3" evidence="4">
    <location>
        <begin position="38"/>
        <end position="170"/>
    </location>
</feature>
<dbReference type="GO" id="GO:0005524">
    <property type="term" value="F:ATP binding"/>
    <property type="evidence" value="ECO:0007669"/>
    <property type="project" value="UniProtKB-KW"/>
</dbReference>
<dbReference type="PANTHER" id="PTHR42759:SF1">
    <property type="entry name" value="MAGNESIUM-CHELATASE SUBUNIT CHLD"/>
    <property type="match status" value="1"/>
</dbReference>
<evidence type="ECO:0000256" key="2">
    <source>
        <dbReference type="ARBA" id="ARBA00022840"/>
    </source>
</evidence>
<keyword evidence="1" id="KW-0547">Nucleotide-binding</keyword>
<name>A0AAU8BRT4_9VIBR</name>
<dbReference type="PIRSF" id="PIRSF002849">
    <property type="entry name" value="AAA_ATPase_chaperone_MoxR_prd"/>
    <property type="match status" value="1"/>
</dbReference>
<dbReference type="KEGG" id="vck:PG915_16375"/>
<dbReference type="InterPro" id="IPR050764">
    <property type="entry name" value="CbbQ/NirQ/NorQ/GpvN"/>
</dbReference>
<dbReference type="PANTHER" id="PTHR42759">
    <property type="entry name" value="MOXR FAMILY PROTEIN"/>
    <property type="match status" value="1"/>
</dbReference>
<feature type="domain" description="ChlI/MoxR AAA lid" evidence="5">
    <location>
        <begin position="262"/>
        <end position="323"/>
    </location>
</feature>
<organism evidence="6">
    <name type="scientific">Vibrio chaetopteri</name>
    <dbReference type="NCBI Taxonomy" id="3016528"/>
    <lineage>
        <taxon>Bacteria</taxon>
        <taxon>Pseudomonadati</taxon>
        <taxon>Pseudomonadota</taxon>
        <taxon>Gammaproteobacteria</taxon>
        <taxon>Vibrionales</taxon>
        <taxon>Vibrionaceae</taxon>
        <taxon>Vibrio</taxon>
    </lineage>
</organism>
<dbReference type="EMBL" id="CP115921">
    <property type="protein sequence ID" value="XCD18353.1"/>
    <property type="molecule type" value="Genomic_DNA"/>
</dbReference>
<sequence>MNQAQTELNRLVTEVGKSVIGQQHVVTALVVGLITNGHILLEGLPGTAKTRSIKSLAERLNTSFGRIQFTPDLLPSDVTGTEIYQDVDGKPQLHFQAGPIFNSIVLADEINRAPAKVQAALLEAMAEGTVTVGGDSHKLPELFMVLATQNPIEQEGTYPLPEAQMDRFIMKVTVDYPEDEAERDIIRLVRNEERAVGGVNSSKPADESESVTISTDSVFAARREMPEIEVSELVENYIVNLVMATRQPERYPESSLADWILVGSSPRASIALDKCSRAYAWLQGRNYVEPDDVRAVANMVLGHRIALSYNALAEQVTQQDVVSHLLDVVAIG</sequence>
<dbReference type="SUPFAM" id="SSF52540">
    <property type="entry name" value="P-loop containing nucleoside triphosphate hydrolases"/>
    <property type="match status" value="1"/>
</dbReference>
<evidence type="ECO:0000256" key="1">
    <source>
        <dbReference type="ARBA" id="ARBA00022741"/>
    </source>
</evidence>
<reference evidence="6" key="1">
    <citation type="submission" date="2023-01" db="EMBL/GenBank/DDBJ databases">
        <title>Vibrio sp. CB1-14 genome sequencing.</title>
        <authorList>
            <person name="Otstavnykh N."/>
            <person name="Isaeva M."/>
            <person name="Meleshko D."/>
        </authorList>
    </citation>
    <scope>NUCLEOTIDE SEQUENCE</scope>
    <source>
        <strain evidence="6">CB1-14</strain>
    </source>
</reference>
<dbReference type="AlphaFoldDB" id="A0AAU8BRT4"/>
<dbReference type="Gene3D" id="3.40.50.300">
    <property type="entry name" value="P-loop containing nucleotide triphosphate hydrolases"/>
    <property type="match status" value="1"/>
</dbReference>
<dbReference type="Pfam" id="PF07726">
    <property type="entry name" value="AAA_3"/>
    <property type="match status" value="1"/>
</dbReference>
<dbReference type="GO" id="GO:0016887">
    <property type="term" value="F:ATP hydrolysis activity"/>
    <property type="evidence" value="ECO:0007669"/>
    <property type="project" value="InterPro"/>
</dbReference>